<organism evidence="2">
    <name type="scientific">Rhizopus microsporus var. microsporus</name>
    <dbReference type="NCBI Taxonomy" id="86635"/>
    <lineage>
        <taxon>Eukaryota</taxon>
        <taxon>Fungi</taxon>
        <taxon>Fungi incertae sedis</taxon>
        <taxon>Mucoromycota</taxon>
        <taxon>Mucoromycotina</taxon>
        <taxon>Mucoromycetes</taxon>
        <taxon>Mucorales</taxon>
        <taxon>Mucorineae</taxon>
        <taxon>Rhizopodaceae</taxon>
        <taxon>Rhizopus</taxon>
    </lineage>
</organism>
<gene>
    <name evidence="2" type="ORF">BCV72DRAFT_337317</name>
</gene>
<protein>
    <submittedName>
        <fullName evidence="2">Uncharacterized protein</fullName>
    </submittedName>
</protein>
<proteinExistence type="predicted"/>
<accession>A0A1X0QXD9</accession>
<evidence type="ECO:0000256" key="1">
    <source>
        <dbReference type="SAM" id="MobiDB-lite"/>
    </source>
</evidence>
<dbReference type="Proteomes" id="UP000242414">
    <property type="component" value="Unassembled WGS sequence"/>
</dbReference>
<feature type="non-terminal residue" evidence="2">
    <location>
        <position position="159"/>
    </location>
</feature>
<feature type="region of interest" description="Disordered" evidence="1">
    <location>
        <begin position="41"/>
        <end position="65"/>
    </location>
</feature>
<evidence type="ECO:0000313" key="2">
    <source>
        <dbReference type="EMBL" id="ORE04424.1"/>
    </source>
</evidence>
<dbReference type="VEuPathDB" id="FungiDB:BCV72DRAFT_337317"/>
<name>A0A1X0QXD9_RHIZD</name>
<dbReference type="AlphaFoldDB" id="A0A1X0QXD9"/>
<reference evidence="2" key="1">
    <citation type="journal article" date="2016" name="Proc. Natl. Acad. Sci. U.S.A.">
        <title>Lipid metabolic changes in an early divergent fungus govern the establishment of a mutualistic symbiosis with endobacteria.</title>
        <authorList>
            <person name="Lastovetsky O.A."/>
            <person name="Gaspar M.L."/>
            <person name="Mondo S.J."/>
            <person name="LaButti K.M."/>
            <person name="Sandor L."/>
            <person name="Grigoriev I.V."/>
            <person name="Henry S.A."/>
            <person name="Pawlowska T.E."/>
        </authorList>
    </citation>
    <scope>NUCLEOTIDE SEQUENCE [LARGE SCALE GENOMIC DNA]</scope>
    <source>
        <strain evidence="2">ATCC 52814</strain>
    </source>
</reference>
<dbReference type="EMBL" id="KV921972">
    <property type="protein sequence ID" value="ORE04424.1"/>
    <property type="molecule type" value="Genomic_DNA"/>
</dbReference>
<sequence length="159" mass="17920">MSNDQSEQLFTTIGFLDQQREKHPGTSTSTVVPWLPVQFSKHDHTSSTGKNPKIKYQDSTTAEQQGTEIMSMDSEPYCEDNCHDTGDWRSTASYEISTEGPSKSTQVTQQQLECTMSDKPEKFAGAGVVVKRGSIEKWTSNPTQITNTRPNHLCRRFRL</sequence>